<reference evidence="4" key="1">
    <citation type="submission" date="2017-02" db="UniProtKB">
        <authorList>
            <consortium name="WormBaseParasite"/>
        </authorList>
    </citation>
    <scope>IDENTIFICATION</scope>
</reference>
<feature type="transmembrane region" description="Helical" evidence="1">
    <location>
        <begin position="6"/>
        <end position="30"/>
    </location>
</feature>
<proteinExistence type="predicted"/>
<reference evidence="2 3" key="2">
    <citation type="submission" date="2018-11" db="EMBL/GenBank/DDBJ databases">
        <authorList>
            <consortium name="Pathogen Informatics"/>
        </authorList>
    </citation>
    <scope>NUCLEOTIDE SEQUENCE [LARGE SCALE GENOMIC DNA]</scope>
</reference>
<dbReference type="AlphaFoldDB" id="A0A0R3QAT9"/>
<dbReference type="WBParaSite" id="BTMF_0000346001-mRNA-1">
    <property type="protein sequence ID" value="BTMF_0000346001-mRNA-1"/>
    <property type="gene ID" value="BTMF_0000346001"/>
</dbReference>
<keyword evidence="3" id="KW-1185">Reference proteome</keyword>
<evidence type="ECO:0000313" key="2">
    <source>
        <dbReference type="EMBL" id="VDO13300.1"/>
    </source>
</evidence>
<dbReference type="EMBL" id="UZAG01002362">
    <property type="protein sequence ID" value="VDO13300.1"/>
    <property type="molecule type" value="Genomic_DNA"/>
</dbReference>
<sequence length="85" mass="9307">MVASIYLFDFIPNPLFLLGTGLVITIGDIYQESHMKDHLFFATIVIKNIAAKNFYNIGIGSTIPVTLTPLKTPLNGPKVKSINVS</sequence>
<evidence type="ECO:0000313" key="4">
    <source>
        <dbReference type="WBParaSite" id="BTMF_0000346001-mRNA-1"/>
    </source>
</evidence>
<keyword evidence="1" id="KW-1133">Transmembrane helix</keyword>
<evidence type="ECO:0000256" key="1">
    <source>
        <dbReference type="SAM" id="Phobius"/>
    </source>
</evidence>
<dbReference type="Proteomes" id="UP000280834">
    <property type="component" value="Unassembled WGS sequence"/>
</dbReference>
<protein>
    <submittedName>
        <fullName evidence="4">Sulfate_transp domain-containing protein</fullName>
    </submittedName>
</protein>
<accession>A0A0R3QAT9</accession>
<name>A0A0R3QAT9_9BILA</name>
<gene>
    <name evidence="2" type="ORF">BTMF_LOCUS2771</name>
</gene>
<keyword evidence="1" id="KW-0472">Membrane</keyword>
<organism evidence="4">
    <name type="scientific">Brugia timori</name>
    <dbReference type="NCBI Taxonomy" id="42155"/>
    <lineage>
        <taxon>Eukaryota</taxon>
        <taxon>Metazoa</taxon>
        <taxon>Ecdysozoa</taxon>
        <taxon>Nematoda</taxon>
        <taxon>Chromadorea</taxon>
        <taxon>Rhabditida</taxon>
        <taxon>Spirurina</taxon>
        <taxon>Spiruromorpha</taxon>
        <taxon>Filarioidea</taxon>
        <taxon>Onchocercidae</taxon>
        <taxon>Brugia</taxon>
    </lineage>
</organism>
<keyword evidence="1" id="KW-0812">Transmembrane</keyword>
<evidence type="ECO:0000313" key="3">
    <source>
        <dbReference type="Proteomes" id="UP000280834"/>
    </source>
</evidence>